<reference evidence="3 4" key="1">
    <citation type="submission" date="2020-09" db="EMBL/GenBank/DDBJ databases">
        <title>Eikenella S3660 sp. nov., isolated from a throat swab.</title>
        <authorList>
            <person name="Buhl M."/>
        </authorList>
    </citation>
    <scope>NUCLEOTIDE SEQUENCE [LARGE SCALE GENOMIC DNA]</scope>
    <source>
        <strain evidence="3 4">S3360</strain>
    </source>
</reference>
<keyword evidence="3" id="KW-0378">Hydrolase</keyword>
<keyword evidence="4" id="KW-1185">Reference proteome</keyword>
<proteinExistence type="predicted"/>
<dbReference type="PANTHER" id="PTHR36435">
    <property type="entry name" value="SLR1288 PROTEIN"/>
    <property type="match status" value="1"/>
</dbReference>
<feature type="transmembrane region" description="Helical" evidence="1">
    <location>
        <begin position="174"/>
        <end position="191"/>
    </location>
</feature>
<feature type="transmembrane region" description="Helical" evidence="1">
    <location>
        <begin position="197"/>
        <end position="214"/>
    </location>
</feature>
<dbReference type="GO" id="GO:0008237">
    <property type="term" value="F:metallopeptidase activity"/>
    <property type="evidence" value="ECO:0007669"/>
    <property type="project" value="UniProtKB-KW"/>
</dbReference>
<dbReference type="InterPro" id="IPR003675">
    <property type="entry name" value="Rce1/LyrA-like_dom"/>
</dbReference>
<dbReference type="InterPro" id="IPR052710">
    <property type="entry name" value="CAAX_protease"/>
</dbReference>
<dbReference type="Proteomes" id="UP000768471">
    <property type="component" value="Unassembled WGS sequence"/>
</dbReference>
<keyword evidence="1" id="KW-0472">Membrane</keyword>
<feature type="transmembrane region" description="Helical" evidence="1">
    <location>
        <begin position="141"/>
        <end position="162"/>
    </location>
</feature>
<gene>
    <name evidence="3" type="ORF">H9Q10_09095</name>
</gene>
<dbReference type="PANTHER" id="PTHR36435:SF1">
    <property type="entry name" value="CAAX AMINO TERMINAL PROTEASE FAMILY PROTEIN"/>
    <property type="match status" value="1"/>
</dbReference>
<feature type="domain" description="CAAX prenyl protease 2/Lysostaphin resistance protein A-like" evidence="2">
    <location>
        <begin position="137"/>
        <end position="230"/>
    </location>
</feature>
<comment type="caution">
    <text evidence="3">The sequence shown here is derived from an EMBL/GenBank/DDBJ whole genome shotgun (WGS) entry which is preliminary data.</text>
</comment>
<keyword evidence="3" id="KW-0645">Protease</keyword>
<evidence type="ECO:0000313" key="4">
    <source>
        <dbReference type="Proteomes" id="UP000768471"/>
    </source>
</evidence>
<evidence type="ECO:0000259" key="2">
    <source>
        <dbReference type="Pfam" id="PF02517"/>
    </source>
</evidence>
<accession>A0ABS0NC10</accession>
<dbReference type="RefSeq" id="WP_197903645.1">
    <property type="nucleotide sequence ID" value="NZ_JACSGR010000006.1"/>
</dbReference>
<keyword evidence="1" id="KW-0812">Transmembrane</keyword>
<protein>
    <submittedName>
        <fullName evidence="3">CPBP family intramembrane metalloprotease</fullName>
    </submittedName>
</protein>
<feature type="transmembrane region" description="Helical" evidence="1">
    <location>
        <begin position="91"/>
        <end position="108"/>
    </location>
</feature>
<name>A0ABS0NC10_9NEIS</name>
<sequence>MRDKVLAVLRLFGLLLVMMALPVLLGLFGYANAALGWRTAGGAAWYAAQGAEALLFGAAGGAVLYWFARLYRRGANGYFRPPGDKISGKKLLLSAGYLLLLLAVGPLYEALMRALGADGGVDDLQNQQILLHMVRQLPLPMVLHIVLLAPLLEELLLRGIFFQNFGAPDRPGKRLALLAASAFVFGSLHNPPTEPAFLLYSAMGLVLGGAYLHTKDLKYPVLIHMVNNTISLVSSFWPE</sequence>
<keyword evidence="1" id="KW-1133">Transmembrane helix</keyword>
<feature type="transmembrane region" description="Helical" evidence="1">
    <location>
        <begin position="12"/>
        <end position="33"/>
    </location>
</feature>
<evidence type="ECO:0000256" key="1">
    <source>
        <dbReference type="SAM" id="Phobius"/>
    </source>
</evidence>
<dbReference type="EMBL" id="JACSGR010000006">
    <property type="protein sequence ID" value="MBH5329823.1"/>
    <property type="molecule type" value="Genomic_DNA"/>
</dbReference>
<organism evidence="3 4">
    <name type="scientific">Eikenella glucosivorans</name>
    <dbReference type="NCBI Taxonomy" id="2766967"/>
    <lineage>
        <taxon>Bacteria</taxon>
        <taxon>Pseudomonadati</taxon>
        <taxon>Pseudomonadota</taxon>
        <taxon>Betaproteobacteria</taxon>
        <taxon>Neisseriales</taxon>
        <taxon>Neisseriaceae</taxon>
        <taxon>Eikenella</taxon>
    </lineage>
</organism>
<dbReference type="Pfam" id="PF02517">
    <property type="entry name" value="Rce1-like"/>
    <property type="match status" value="1"/>
</dbReference>
<evidence type="ECO:0000313" key="3">
    <source>
        <dbReference type="EMBL" id="MBH5329823.1"/>
    </source>
</evidence>
<feature type="transmembrane region" description="Helical" evidence="1">
    <location>
        <begin position="53"/>
        <end position="71"/>
    </location>
</feature>
<keyword evidence="3" id="KW-0482">Metalloprotease</keyword>